<keyword evidence="15" id="KW-1185">Reference proteome</keyword>
<evidence type="ECO:0000256" key="12">
    <source>
        <dbReference type="RuleBase" id="RU003784"/>
    </source>
</evidence>
<keyword evidence="4 10" id="KW-0808">Transferase</keyword>
<name>A0ABM6RVE9_9FIRM</name>
<proteinExistence type="inferred from homology"/>
<evidence type="ECO:0000256" key="8">
    <source>
        <dbReference type="ARBA" id="ARBA00022842"/>
    </source>
</evidence>
<comment type="catalytic activity">
    <reaction evidence="9 10 11">
        <text>adenosine(37) in tRNA + dimethylallyl diphosphate = N(6)-dimethylallyladenosine(37) in tRNA + diphosphate</text>
        <dbReference type="Rhea" id="RHEA:26482"/>
        <dbReference type="Rhea" id="RHEA-COMP:10162"/>
        <dbReference type="Rhea" id="RHEA-COMP:10375"/>
        <dbReference type="ChEBI" id="CHEBI:33019"/>
        <dbReference type="ChEBI" id="CHEBI:57623"/>
        <dbReference type="ChEBI" id="CHEBI:74411"/>
        <dbReference type="ChEBI" id="CHEBI:74415"/>
        <dbReference type="EC" id="2.5.1.75"/>
    </reaction>
</comment>
<dbReference type="NCBIfam" id="TIGR00174">
    <property type="entry name" value="miaA"/>
    <property type="match status" value="1"/>
</dbReference>
<evidence type="ECO:0000256" key="3">
    <source>
        <dbReference type="ARBA" id="ARBA00005842"/>
    </source>
</evidence>
<dbReference type="PANTHER" id="PTHR11088">
    <property type="entry name" value="TRNA DIMETHYLALLYLTRANSFERASE"/>
    <property type="match status" value="1"/>
</dbReference>
<dbReference type="SUPFAM" id="SSF52540">
    <property type="entry name" value="P-loop containing nucleoside triphosphate hydrolases"/>
    <property type="match status" value="1"/>
</dbReference>
<comment type="subunit">
    <text evidence="10">Monomer.</text>
</comment>
<keyword evidence="6 10" id="KW-0547">Nucleotide-binding</keyword>
<comment type="caution">
    <text evidence="10">Lacks conserved residue(s) required for the propagation of feature annotation.</text>
</comment>
<evidence type="ECO:0000313" key="15">
    <source>
        <dbReference type="Proteomes" id="UP000325292"/>
    </source>
</evidence>
<keyword evidence="5 10" id="KW-0819">tRNA processing</keyword>
<dbReference type="EC" id="2.5.1.75" evidence="10"/>
<sequence length="310" mass="34806">MVILAGPTSVGKTDVSLAVAEALQGEIISCDSAQIFQGVDIGTAKIPLAERRGIPHFGLDLVDASATFSVAEYQQYAKTRIHEIWARGHLPIMVGGTGLWIRAVVQDFIFTPQDPALSAAIRRHIRQLADEQGWEKIRDLLKVLDPVSYDKIAANDKNRITRALEVVWTTGRPLKRQGQPSPYRVDYWVLTRPIADLHQRITQRTHQMIAQGLPEEVLGLLSQGVPAHAQSLSAIGYRETVQWAFGRSTAAERDEFIARHTKQYAKRQLTWFRSEKAARWLDLSLYGFERVAAQIISHAQELVAVQRQKT</sequence>
<comment type="cofactor">
    <cofactor evidence="1 10">
        <name>Mg(2+)</name>
        <dbReference type="ChEBI" id="CHEBI:18420"/>
    </cofactor>
</comment>
<evidence type="ECO:0000256" key="2">
    <source>
        <dbReference type="ARBA" id="ARBA00003213"/>
    </source>
</evidence>
<dbReference type="PANTHER" id="PTHR11088:SF60">
    <property type="entry name" value="TRNA DIMETHYLALLYLTRANSFERASE"/>
    <property type="match status" value="1"/>
</dbReference>
<evidence type="ECO:0000256" key="13">
    <source>
        <dbReference type="RuleBase" id="RU003785"/>
    </source>
</evidence>
<dbReference type="EMBL" id="CP019454">
    <property type="protein sequence ID" value="AUW95467.1"/>
    <property type="molecule type" value="Genomic_DNA"/>
</dbReference>
<reference evidence="14 15" key="1">
    <citation type="journal article" date="2019" name="Sci. Rep.">
        <title>Sulfobacillus thermotolerans: new insights into resistance and metabolic capacities of acidophilic chemolithotrophs.</title>
        <authorList>
            <person name="Panyushkina A.E."/>
            <person name="Babenko V.V."/>
            <person name="Nikitina A.S."/>
            <person name="Selezneva O.V."/>
            <person name="Tsaplina I.A."/>
            <person name="Letarova M.A."/>
            <person name="Kostryukova E.S."/>
            <person name="Letarov A.V."/>
        </authorList>
    </citation>
    <scope>NUCLEOTIDE SEQUENCE [LARGE SCALE GENOMIC DNA]</scope>
    <source>
        <strain evidence="14 15">Kr1</strain>
    </source>
</reference>
<feature type="binding site" evidence="10">
    <location>
        <begin position="8"/>
        <end position="13"/>
    </location>
    <ligand>
        <name>substrate</name>
    </ligand>
</feature>
<dbReference type="Pfam" id="PF01715">
    <property type="entry name" value="IPPT"/>
    <property type="match status" value="1"/>
</dbReference>
<comment type="similarity">
    <text evidence="3 10 13">Belongs to the IPP transferase family.</text>
</comment>
<evidence type="ECO:0000256" key="9">
    <source>
        <dbReference type="ARBA" id="ARBA00049563"/>
    </source>
</evidence>
<feature type="binding site" evidence="10">
    <location>
        <begin position="6"/>
        <end position="13"/>
    </location>
    <ligand>
        <name>ATP</name>
        <dbReference type="ChEBI" id="CHEBI:30616"/>
    </ligand>
</feature>
<evidence type="ECO:0000256" key="1">
    <source>
        <dbReference type="ARBA" id="ARBA00001946"/>
    </source>
</evidence>
<gene>
    <name evidence="10" type="primary">miaA</name>
    <name evidence="14" type="ORF">BXT84_07330</name>
</gene>
<accession>A0ABM6RVE9</accession>
<dbReference type="InterPro" id="IPR018022">
    <property type="entry name" value="IPT"/>
</dbReference>
<feature type="site" description="Interaction with substrate tRNA" evidence="10">
    <location>
        <position position="122"/>
    </location>
</feature>
<dbReference type="InterPro" id="IPR039657">
    <property type="entry name" value="Dimethylallyltransferase"/>
</dbReference>
<evidence type="ECO:0000256" key="7">
    <source>
        <dbReference type="ARBA" id="ARBA00022840"/>
    </source>
</evidence>
<evidence type="ECO:0000256" key="11">
    <source>
        <dbReference type="RuleBase" id="RU003783"/>
    </source>
</evidence>
<keyword evidence="8 10" id="KW-0460">Magnesium</keyword>
<dbReference type="Proteomes" id="UP000325292">
    <property type="component" value="Chromosome"/>
</dbReference>
<evidence type="ECO:0000313" key="14">
    <source>
        <dbReference type="EMBL" id="AUW95467.1"/>
    </source>
</evidence>
<dbReference type="InterPro" id="IPR027417">
    <property type="entry name" value="P-loop_NTPase"/>
</dbReference>
<keyword evidence="7 10" id="KW-0067">ATP-binding</keyword>
<dbReference type="Gene3D" id="3.40.50.300">
    <property type="entry name" value="P-loop containing nucleotide triphosphate hydrolases"/>
    <property type="match status" value="1"/>
</dbReference>
<feature type="region of interest" description="Interaction with substrate tRNA" evidence="10">
    <location>
        <begin position="31"/>
        <end position="34"/>
    </location>
</feature>
<dbReference type="HAMAP" id="MF_00185">
    <property type="entry name" value="IPP_trans"/>
    <property type="match status" value="1"/>
</dbReference>
<organism evidence="14 15">
    <name type="scientific">Sulfobacillus thermotolerans</name>
    <dbReference type="NCBI Taxonomy" id="338644"/>
    <lineage>
        <taxon>Bacteria</taxon>
        <taxon>Bacillati</taxon>
        <taxon>Bacillota</taxon>
        <taxon>Clostridia</taxon>
        <taxon>Eubacteriales</taxon>
        <taxon>Clostridiales Family XVII. Incertae Sedis</taxon>
        <taxon>Sulfobacillus</taxon>
    </lineage>
</organism>
<comment type="function">
    <text evidence="2 10 12">Catalyzes the transfer of a dimethylallyl group onto the adenine at position 37 in tRNAs that read codons beginning with uridine, leading to the formation of N6-(dimethylallyl)adenosine (i(6)A).</text>
</comment>
<protein>
    <recommendedName>
        <fullName evidence="10">tRNA dimethylallyltransferase</fullName>
        <ecNumber evidence="10">2.5.1.75</ecNumber>
    </recommendedName>
    <alternativeName>
        <fullName evidence="10">Dimethylallyl diphosphate:tRNA dimethylallyltransferase</fullName>
        <shortName evidence="10">DMAPP:tRNA dimethylallyltransferase</shortName>
        <shortName evidence="10">DMATase</shortName>
    </alternativeName>
    <alternativeName>
        <fullName evidence="10">Isopentenyl-diphosphate:tRNA isopentenyltransferase</fullName>
        <shortName evidence="10">IPP transferase</shortName>
        <shortName evidence="10">IPPT</shortName>
        <shortName evidence="10">IPTase</shortName>
    </alternativeName>
</protein>
<evidence type="ECO:0000256" key="5">
    <source>
        <dbReference type="ARBA" id="ARBA00022694"/>
    </source>
</evidence>
<evidence type="ECO:0000256" key="6">
    <source>
        <dbReference type="ARBA" id="ARBA00022741"/>
    </source>
</evidence>
<feature type="site" description="Interaction with substrate tRNA" evidence="10">
    <location>
        <position position="97"/>
    </location>
</feature>
<dbReference type="Gene3D" id="1.10.20.140">
    <property type="match status" value="1"/>
</dbReference>
<evidence type="ECO:0000256" key="10">
    <source>
        <dbReference type="HAMAP-Rule" id="MF_00185"/>
    </source>
</evidence>
<evidence type="ECO:0000256" key="4">
    <source>
        <dbReference type="ARBA" id="ARBA00022679"/>
    </source>
</evidence>